<protein>
    <submittedName>
        <fullName evidence="4">Acetyltransferase</fullName>
    </submittedName>
</protein>
<evidence type="ECO:0000259" key="3">
    <source>
        <dbReference type="PROSITE" id="PS51186"/>
    </source>
</evidence>
<dbReference type="STRING" id="1105367.CG50_02190"/>
<dbReference type="InterPro" id="IPR016181">
    <property type="entry name" value="Acyl_CoA_acyltransferase"/>
</dbReference>
<dbReference type="Pfam" id="PF00583">
    <property type="entry name" value="Acetyltransf_1"/>
    <property type="match status" value="1"/>
</dbReference>
<dbReference type="GO" id="GO:0016747">
    <property type="term" value="F:acyltransferase activity, transferring groups other than amino-acyl groups"/>
    <property type="evidence" value="ECO:0007669"/>
    <property type="project" value="InterPro"/>
</dbReference>
<dbReference type="CDD" id="cd04301">
    <property type="entry name" value="NAT_SF"/>
    <property type="match status" value="1"/>
</dbReference>
<dbReference type="Gene3D" id="3.40.630.30">
    <property type="match status" value="1"/>
</dbReference>
<feature type="domain" description="N-acetyltransferase" evidence="3">
    <location>
        <begin position="102"/>
        <end position="236"/>
    </location>
</feature>
<keyword evidence="1 4" id="KW-0808">Transferase</keyword>
<dbReference type="Proteomes" id="UP000028824">
    <property type="component" value="Unassembled WGS sequence"/>
</dbReference>
<dbReference type="AlphaFoldDB" id="A0A086XVT3"/>
<sequence>MSADLFQVIDATWPAATLHEAGGFLVREGLGGGSRVSSASLIAPFESADIDAAIAAHRALGQPPKFMIRPGEEALDAALGARGFEVFDPVTVYEAPLDVLSDDVPPVSAFAHWPPLAIAAEVWERGGIGAPRRAVMTRAQGARAAVLGRAEDHPAGAAFVAVHDGTAMLHALVTLPEFRRKGLGRAIMAETVRWARAAGAERLALVVTQANGPANALYRGLGMRPAAQYHYRRRLA</sequence>
<comment type="caution">
    <text evidence="4">The sequence shown here is derived from an EMBL/GenBank/DDBJ whole genome shotgun (WGS) entry which is preliminary data.</text>
</comment>
<evidence type="ECO:0000256" key="1">
    <source>
        <dbReference type="ARBA" id="ARBA00022679"/>
    </source>
</evidence>
<keyword evidence="5" id="KW-1185">Reference proteome</keyword>
<evidence type="ECO:0000313" key="5">
    <source>
        <dbReference type="Proteomes" id="UP000028824"/>
    </source>
</evidence>
<evidence type="ECO:0000256" key="2">
    <source>
        <dbReference type="ARBA" id="ARBA00023315"/>
    </source>
</evidence>
<dbReference type="InterPro" id="IPR000182">
    <property type="entry name" value="GNAT_dom"/>
</dbReference>
<dbReference type="RefSeq" id="WP_036637587.1">
    <property type="nucleotide sequence ID" value="NZ_JFZB01000016.1"/>
</dbReference>
<keyword evidence="2" id="KW-0012">Acyltransferase</keyword>
<dbReference type="PROSITE" id="PS51186">
    <property type="entry name" value="GNAT"/>
    <property type="match status" value="1"/>
</dbReference>
<dbReference type="PANTHER" id="PTHR43420:SF47">
    <property type="entry name" value="N-ACETYLTRANSFERASE DOMAIN-CONTAINING PROTEIN"/>
    <property type="match status" value="1"/>
</dbReference>
<organism evidence="4 5">
    <name type="scientific">Paenirhodobacter enshiensis</name>
    <dbReference type="NCBI Taxonomy" id="1105367"/>
    <lineage>
        <taxon>Bacteria</taxon>
        <taxon>Pseudomonadati</taxon>
        <taxon>Pseudomonadota</taxon>
        <taxon>Alphaproteobacteria</taxon>
        <taxon>Rhodobacterales</taxon>
        <taxon>Rhodobacter group</taxon>
        <taxon>Paenirhodobacter</taxon>
    </lineage>
</organism>
<reference evidence="4 5" key="1">
    <citation type="submission" date="2014-03" db="EMBL/GenBank/DDBJ databases">
        <title>Genome of Paenirhodobacter enshiensis DW2-9.</title>
        <authorList>
            <person name="Wang D."/>
            <person name="Wang G."/>
        </authorList>
    </citation>
    <scope>NUCLEOTIDE SEQUENCE [LARGE SCALE GENOMIC DNA]</scope>
    <source>
        <strain evidence="4 5">DW2-9</strain>
    </source>
</reference>
<proteinExistence type="predicted"/>
<name>A0A086XVT3_9RHOB</name>
<dbReference type="eggNOG" id="COG0456">
    <property type="taxonomic scope" value="Bacteria"/>
</dbReference>
<dbReference type="SUPFAM" id="SSF55729">
    <property type="entry name" value="Acyl-CoA N-acyltransferases (Nat)"/>
    <property type="match status" value="1"/>
</dbReference>
<dbReference type="InterPro" id="IPR050680">
    <property type="entry name" value="YpeA/RimI_acetyltransf"/>
</dbReference>
<dbReference type="EMBL" id="JFZB01000016">
    <property type="protein sequence ID" value="KFI26133.1"/>
    <property type="molecule type" value="Genomic_DNA"/>
</dbReference>
<dbReference type="OrthoDB" id="7301318at2"/>
<dbReference type="PANTHER" id="PTHR43420">
    <property type="entry name" value="ACETYLTRANSFERASE"/>
    <property type="match status" value="1"/>
</dbReference>
<accession>A0A086XVT3</accession>
<evidence type="ECO:0000313" key="4">
    <source>
        <dbReference type="EMBL" id="KFI26133.1"/>
    </source>
</evidence>
<gene>
    <name evidence="4" type="ORF">CG50_02190</name>
</gene>